<dbReference type="Proteomes" id="UP001328107">
    <property type="component" value="Unassembled WGS sequence"/>
</dbReference>
<organism evidence="1 2">
    <name type="scientific">Pristionchus mayeri</name>
    <dbReference type="NCBI Taxonomy" id="1317129"/>
    <lineage>
        <taxon>Eukaryota</taxon>
        <taxon>Metazoa</taxon>
        <taxon>Ecdysozoa</taxon>
        <taxon>Nematoda</taxon>
        <taxon>Chromadorea</taxon>
        <taxon>Rhabditida</taxon>
        <taxon>Rhabditina</taxon>
        <taxon>Diplogasteromorpha</taxon>
        <taxon>Diplogasteroidea</taxon>
        <taxon>Neodiplogasteridae</taxon>
        <taxon>Pristionchus</taxon>
    </lineage>
</organism>
<name>A0AAN5CWJ0_9BILA</name>
<keyword evidence="2" id="KW-1185">Reference proteome</keyword>
<evidence type="ECO:0000313" key="2">
    <source>
        <dbReference type="Proteomes" id="UP001328107"/>
    </source>
</evidence>
<proteinExistence type="predicted"/>
<accession>A0AAN5CWJ0</accession>
<dbReference type="AlphaFoldDB" id="A0AAN5CWJ0"/>
<reference evidence="2" key="1">
    <citation type="submission" date="2022-10" db="EMBL/GenBank/DDBJ databases">
        <title>Genome assembly of Pristionchus species.</title>
        <authorList>
            <person name="Yoshida K."/>
            <person name="Sommer R.J."/>
        </authorList>
    </citation>
    <scope>NUCLEOTIDE SEQUENCE [LARGE SCALE GENOMIC DNA]</scope>
    <source>
        <strain evidence="2">RS5460</strain>
    </source>
</reference>
<evidence type="ECO:0000313" key="1">
    <source>
        <dbReference type="EMBL" id="GMR52001.1"/>
    </source>
</evidence>
<gene>
    <name evidence="1" type="ORF">PMAYCL1PPCAC_22196</name>
</gene>
<sequence length="173" mass="19510">MSLTAVQNSVTCKSTPALASAPCSRLAEIQVATTVARALAVLSKPAHSTSRVAAVRETYAMNLSKRSSKENLYPSSHRSLNKLLVQRDQQQHEQPNKLRNQPQNQRLRVVLLIRSLYLLYPLHQSPLLPLIRSIKRPLIVVPIVQINVYRIGRHLSHDNGHKSYFLPFPIVIL</sequence>
<protein>
    <submittedName>
        <fullName evidence="1">Uncharacterized protein</fullName>
    </submittedName>
</protein>
<dbReference type="EMBL" id="BTRK01000005">
    <property type="protein sequence ID" value="GMR52001.1"/>
    <property type="molecule type" value="Genomic_DNA"/>
</dbReference>
<comment type="caution">
    <text evidence="1">The sequence shown here is derived from an EMBL/GenBank/DDBJ whole genome shotgun (WGS) entry which is preliminary data.</text>
</comment>